<organism evidence="2 3">
    <name type="scientific">Hanseniaspora valbyensis NRRL Y-1626</name>
    <dbReference type="NCBI Taxonomy" id="766949"/>
    <lineage>
        <taxon>Eukaryota</taxon>
        <taxon>Fungi</taxon>
        <taxon>Dikarya</taxon>
        <taxon>Ascomycota</taxon>
        <taxon>Saccharomycotina</taxon>
        <taxon>Saccharomycetes</taxon>
        <taxon>Saccharomycodales</taxon>
        <taxon>Saccharomycodaceae</taxon>
        <taxon>Hanseniaspora</taxon>
    </lineage>
</organism>
<feature type="transmembrane region" description="Helical" evidence="1">
    <location>
        <begin position="213"/>
        <end position="232"/>
    </location>
</feature>
<gene>
    <name evidence="2" type="ORF">HANVADRAFT_52776</name>
</gene>
<protein>
    <submittedName>
        <fullName evidence="2">Uncharacterized protein</fullName>
    </submittedName>
</protein>
<accession>A0A1B7TD97</accession>
<keyword evidence="1" id="KW-0812">Transmembrane</keyword>
<keyword evidence="3" id="KW-1185">Reference proteome</keyword>
<keyword evidence="1" id="KW-1133">Transmembrane helix</keyword>
<name>A0A1B7TD97_9ASCO</name>
<dbReference type="EMBL" id="LXPE01000013">
    <property type="protein sequence ID" value="OBA26729.1"/>
    <property type="molecule type" value="Genomic_DNA"/>
</dbReference>
<evidence type="ECO:0000256" key="1">
    <source>
        <dbReference type="SAM" id="Phobius"/>
    </source>
</evidence>
<dbReference type="Proteomes" id="UP000092321">
    <property type="component" value="Unassembled WGS sequence"/>
</dbReference>
<comment type="caution">
    <text evidence="2">The sequence shown here is derived from an EMBL/GenBank/DDBJ whole genome shotgun (WGS) entry which is preliminary data.</text>
</comment>
<keyword evidence="1" id="KW-0472">Membrane</keyword>
<evidence type="ECO:0000313" key="2">
    <source>
        <dbReference type="EMBL" id="OBA26729.1"/>
    </source>
</evidence>
<dbReference type="OrthoDB" id="3972775at2759"/>
<proteinExistence type="predicted"/>
<sequence length="254" mass="29973">MSITKSYENHLWKFLNLEENDDQGLNELVSELSNDNITKGEDEAKYFKLKLKIALASKDLTNYNILKFQPSNINLKSEDDFETVLLKSQLFTKFSLPLDSFNKDLKNYIDDAIDNNSDIDDKKDELLQYYNDNFVLKPSHDIKKKKDSLKVLDNEPIQENKTDISIINKFKDLLYNNEIYNTINNEYKPTVKDIFQKVKLVVLSSYNNKDKNYYYMILLILLFTSIVTVKSYKYIKKAHIKLYNKIKLLLRLCN</sequence>
<evidence type="ECO:0000313" key="3">
    <source>
        <dbReference type="Proteomes" id="UP000092321"/>
    </source>
</evidence>
<reference evidence="3" key="1">
    <citation type="journal article" date="2016" name="Proc. Natl. Acad. Sci. U.S.A.">
        <title>Comparative genomics of biotechnologically important yeasts.</title>
        <authorList>
            <person name="Riley R."/>
            <person name="Haridas S."/>
            <person name="Wolfe K.H."/>
            <person name="Lopes M.R."/>
            <person name="Hittinger C.T."/>
            <person name="Goeker M."/>
            <person name="Salamov A.A."/>
            <person name="Wisecaver J.H."/>
            <person name="Long T.M."/>
            <person name="Calvey C.H."/>
            <person name="Aerts A.L."/>
            <person name="Barry K.W."/>
            <person name="Choi C."/>
            <person name="Clum A."/>
            <person name="Coughlan A.Y."/>
            <person name="Deshpande S."/>
            <person name="Douglass A.P."/>
            <person name="Hanson S.J."/>
            <person name="Klenk H.-P."/>
            <person name="LaButti K.M."/>
            <person name="Lapidus A."/>
            <person name="Lindquist E.A."/>
            <person name="Lipzen A.M."/>
            <person name="Meier-Kolthoff J.P."/>
            <person name="Ohm R.A."/>
            <person name="Otillar R.P."/>
            <person name="Pangilinan J.L."/>
            <person name="Peng Y."/>
            <person name="Rokas A."/>
            <person name="Rosa C.A."/>
            <person name="Scheuner C."/>
            <person name="Sibirny A.A."/>
            <person name="Slot J.C."/>
            <person name="Stielow J.B."/>
            <person name="Sun H."/>
            <person name="Kurtzman C.P."/>
            <person name="Blackwell M."/>
            <person name="Grigoriev I.V."/>
            <person name="Jeffries T.W."/>
        </authorList>
    </citation>
    <scope>NUCLEOTIDE SEQUENCE [LARGE SCALE GENOMIC DNA]</scope>
    <source>
        <strain evidence="3">NRRL Y-1626</strain>
    </source>
</reference>
<dbReference type="AlphaFoldDB" id="A0A1B7TD97"/>